<dbReference type="PANTHER" id="PTHR43272">
    <property type="entry name" value="LONG-CHAIN-FATTY-ACID--COA LIGASE"/>
    <property type="match status" value="1"/>
</dbReference>
<organism evidence="4 5">
    <name type="scientific">Chitiniphilus purpureus</name>
    <dbReference type="NCBI Taxonomy" id="2981137"/>
    <lineage>
        <taxon>Bacteria</taxon>
        <taxon>Pseudomonadati</taxon>
        <taxon>Pseudomonadota</taxon>
        <taxon>Betaproteobacteria</taxon>
        <taxon>Neisseriales</taxon>
        <taxon>Chitinibacteraceae</taxon>
        <taxon>Chitiniphilus</taxon>
    </lineage>
</organism>
<accession>A0ABY6DUG3</accession>
<sequence length="525" mass="57136">MQWLDTIFAHCEALPDHPALETMQADGTARRYTRAELLGAVAYWIGQLGQCERTGTHPLKVGLVTRNGPEWVVADLALLAAGAVEVPVPLAFSSDQALHLLESVDLCLVDERGAERLQEWFAQAARPCPAIRMIDLDALPAPVAGLRRPTLPAGEAVCKIIHTSGTTSRPKGVMIRGAGLDQLLASLRRRVPTGRYARYLSIVPLSLLIEQVTAVYMTLLDGGTVVFLPRQVPLLGEAGGSTRTVLEYLPRAAPSAMTLPPSMVEALLVACRQQPDEDPAARNARLFGTSDAAFLACGGAPVAPVILEELRQFGIPVYEGYGLSENSSVVSWNAPDCFKPGTVGKPLDHVSVRLSDDGELLIKSASLFAGYANADPSSCEVDADGWLHTGDLAQIDRDGFLRIFGRKKNLIITANGRNVSPEWVESAYKSLDCVEQAVLYGDGLDELSALFVLAPGTDAQWARKAIHEFGLLRLSEVERVNRIYVVPSTPAFYATYFTVTGRPRRELIWEYIHTFKHQEDPCLTV</sequence>
<dbReference type="Proteomes" id="UP001061302">
    <property type="component" value="Chromosome"/>
</dbReference>
<protein>
    <submittedName>
        <fullName evidence="4">AMP-binding protein</fullName>
    </submittedName>
</protein>
<dbReference type="SUPFAM" id="SSF56801">
    <property type="entry name" value="Acetyl-CoA synthetase-like"/>
    <property type="match status" value="1"/>
</dbReference>
<proteinExistence type="predicted"/>
<evidence type="ECO:0000256" key="2">
    <source>
        <dbReference type="ARBA" id="ARBA00022840"/>
    </source>
</evidence>
<name>A0ABY6DUG3_9NEIS</name>
<evidence type="ECO:0000259" key="3">
    <source>
        <dbReference type="Pfam" id="PF00501"/>
    </source>
</evidence>
<feature type="domain" description="AMP-dependent synthetase/ligase" evidence="3">
    <location>
        <begin position="10"/>
        <end position="371"/>
    </location>
</feature>
<gene>
    <name evidence="4" type="ORF">N8I74_09075</name>
</gene>
<keyword evidence="2" id="KW-0067">ATP-binding</keyword>
<evidence type="ECO:0000256" key="1">
    <source>
        <dbReference type="ARBA" id="ARBA00022741"/>
    </source>
</evidence>
<dbReference type="InterPro" id="IPR020845">
    <property type="entry name" value="AMP-binding_CS"/>
</dbReference>
<keyword evidence="5" id="KW-1185">Reference proteome</keyword>
<dbReference type="Pfam" id="PF00501">
    <property type="entry name" value="AMP-binding"/>
    <property type="match status" value="1"/>
</dbReference>
<dbReference type="PANTHER" id="PTHR43272:SF33">
    <property type="entry name" value="AMP-BINDING DOMAIN-CONTAINING PROTEIN-RELATED"/>
    <property type="match status" value="1"/>
</dbReference>
<evidence type="ECO:0000313" key="4">
    <source>
        <dbReference type="EMBL" id="UXY17141.1"/>
    </source>
</evidence>
<evidence type="ECO:0000313" key="5">
    <source>
        <dbReference type="Proteomes" id="UP001061302"/>
    </source>
</evidence>
<reference evidence="4" key="1">
    <citation type="submission" date="2022-10" db="EMBL/GenBank/DDBJ databases">
        <title>Chitiniphilus purpureus sp. nov., a novel chitin-degrading bacterium isolated from crawfish pond sediment.</title>
        <authorList>
            <person name="Li K."/>
        </authorList>
    </citation>
    <scope>NUCLEOTIDE SEQUENCE</scope>
    <source>
        <strain evidence="4">CD1</strain>
    </source>
</reference>
<dbReference type="InterPro" id="IPR042099">
    <property type="entry name" value="ANL_N_sf"/>
</dbReference>
<dbReference type="PROSITE" id="PS00455">
    <property type="entry name" value="AMP_BINDING"/>
    <property type="match status" value="1"/>
</dbReference>
<keyword evidence="1" id="KW-0547">Nucleotide-binding</keyword>
<dbReference type="EMBL" id="CP106753">
    <property type="protein sequence ID" value="UXY17141.1"/>
    <property type="molecule type" value="Genomic_DNA"/>
</dbReference>
<dbReference type="Gene3D" id="3.40.50.12780">
    <property type="entry name" value="N-terminal domain of ligase-like"/>
    <property type="match status" value="1"/>
</dbReference>
<dbReference type="InterPro" id="IPR000873">
    <property type="entry name" value="AMP-dep_synth/lig_dom"/>
</dbReference>
<dbReference type="RefSeq" id="WP_263126571.1">
    <property type="nucleotide sequence ID" value="NZ_CP106753.1"/>
</dbReference>